<feature type="compositionally biased region" description="Basic and acidic residues" evidence="1">
    <location>
        <begin position="1018"/>
        <end position="1028"/>
    </location>
</feature>
<accession>A0AB34FGM0</accession>
<feature type="compositionally biased region" description="Basic residues" evidence="1">
    <location>
        <begin position="825"/>
        <end position="835"/>
    </location>
</feature>
<dbReference type="EMBL" id="JAQHRD010000010">
    <property type="protein sequence ID" value="KAJ6437796.1"/>
    <property type="molecule type" value="Genomic_DNA"/>
</dbReference>
<dbReference type="Proteomes" id="UP001163105">
    <property type="component" value="Unassembled WGS sequence"/>
</dbReference>
<feature type="region of interest" description="Disordered" evidence="1">
    <location>
        <begin position="470"/>
        <end position="499"/>
    </location>
</feature>
<protein>
    <submittedName>
        <fullName evidence="3">C6 transcription factor</fullName>
    </submittedName>
</protein>
<feature type="compositionally biased region" description="Polar residues" evidence="1">
    <location>
        <begin position="798"/>
        <end position="807"/>
    </location>
</feature>
<evidence type="ECO:0000313" key="3">
    <source>
        <dbReference type="EMBL" id="KAJ6437796.1"/>
    </source>
</evidence>
<feature type="region of interest" description="Disordered" evidence="1">
    <location>
        <begin position="1652"/>
        <end position="1671"/>
    </location>
</feature>
<organism evidence="3 4">
    <name type="scientific">Purpureocillium lavendulum</name>
    <dbReference type="NCBI Taxonomy" id="1247861"/>
    <lineage>
        <taxon>Eukaryota</taxon>
        <taxon>Fungi</taxon>
        <taxon>Dikarya</taxon>
        <taxon>Ascomycota</taxon>
        <taxon>Pezizomycotina</taxon>
        <taxon>Sordariomycetes</taxon>
        <taxon>Hypocreomycetidae</taxon>
        <taxon>Hypocreales</taxon>
        <taxon>Ophiocordycipitaceae</taxon>
        <taxon>Purpureocillium</taxon>
    </lineage>
</organism>
<feature type="compositionally biased region" description="Basic and acidic residues" evidence="1">
    <location>
        <begin position="717"/>
        <end position="729"/>
    </location>
</feature>
<feature type="region of interest" description="Disordered" evidence="1">
    <location>
        <begin position="247"/>
        <end position="294"/>
    </location>
</feature>
<feature type="compositionally biased region" description="Polar residues" evidence="1">
    <location>
        <begin position="1229"/>
        <end position="1247"/>
    </location>
</feature>
<reference evidence="3" key="1">
    <citation type="submission" date="2023-01" db="EMBL/GenBank/DDBJ databases">
        <title>The growth and conidiation of Purpureocillium lavendulum are regulated by nitrogen source and histone H3K14 acetylation.</title>
        <authorList>
            <person name="Tang P."/>
            <person name="Han J."/>
            <person name="Zhang C."/>
            <person name="Tang P."/>
            <person name="Qi F."/>
            <person name="Zhang K."/>
            <person name="Liang L."/>
        </authorList>
    </citation>
    <scope>NUCLEOTIDE SEQUENCE</scope>
    <source>
        <strain evidence="3">YMF1.00683</strain>
    </source>
</reference>
<evidence type="ECO:0000256" key="1">
    <source>
        <dbReference type="SAM" id="MobiDB-lite"/>
    </source>
</evidence>
<sequence length="1724" mass="184688">MADATSRQALATTFAFGMVVSAAVGTAALHGTSGPSSLFRDGTRLVLVIFLICSSLWAATAFIATLVDPTAASACQAAVAVASGFDQVARIMLEEFLFWSMKSDVRATFGVLFPQAVIVLRFILGGIFVGIQRPQFNPVCVGTTLLIVLGVAVLAADVFIILMLCIRASSVGIFRDVSERTEARDRSKALIVVTLSLAVWTASSVPMTLGMPSLDLVVRTVLAAAGVLFVIAFVAFFGTNLTSKTEANVPRRPQISRPEYIPSRPLTTADTRVQDFPAKDDVDRSRKRRSSSLPDIKGLPFKLFPASAAESLPPTPANNAAQRPLVPNGSISKLPGIRSRQSASKFVSKFSVDTVISPFEERQSEAYDTITEDPASGDGTKRRSSMVLPGESEASPTSPKSEGSIKGSSFPNFPASVDKSGLLKPETAATLSKSPAWLGPAGFVDSAILTDDEDGRETVTFMLDQSAVPQEQYGQASNQDERSRASWHRRVGDECPTFSDRKSMGQIRIVTPPPPLLLNQPMRPRRQPAADPVILESPQEALDQIQQQLRKLEDPDEESAANEQQRLSLLANLEQEMGLQESRWQQMRDDFKRVSVSTAISSPSTAGAASRLVSLDVSPMANVVAASSGPSSPFAGTMSPMAAEDHDLFSPDAAATAVAGQVHIIRPAVPPQALPAPRPSDEPLHNDTTLSVQRQVDSRSHGAGSPSSSVSADGTDDERAPDGIPKERYPGFVLCNPASPPVGIKMDTDKQGVAPTLAAPQSPQSQPELERPVTRRSPQASGVSGSPVGNSAPMITRNAASNRSTVSAPSPAVRQRPQQPASRPRTMRPPRRPKRISTLPDIVEDPQPLKGKRETLGLFQFPWGERSDVATIPLTFSMPPGAVAPTIRSGAAPMYPSLENQIRTLGSQKYPASFFEDYDDYDEDDDDVSLDSSDDDFDEATLWEIASLLKSDKVPSRGSLFPGQEEERFESASIVDDYLDGEAFIEDEEELDYEPTSASLARGPSSPTIPGGSTLWVDGRDSSSEARAHGLPQPEPTSWEGYVAATEGRRVASRKIDPSNTNGEVWSATLPTLKDTASSSSSRLWTHPRPAPSPRTTSSRVITPSEIEKGSHDRDSVPSNRPATANFLWSQPEPAIKEPRGLPQSDLHIWANYPVSENTLCRAKTPAANPKARETRELWNTKSAIISPSEASGLYASFASTGRDNTMWLPSPGAAKSSALDRNSINASTNTVSQPHLTSGSPMATSEETTETLEDCPSIAECAKASPDPRPRLWSPPQPIEPVLRGLARPDREVWESYLVPEQLERKIRSPEPLPSIKSSSLWAPRQEQGNCVASRGLLHSSVTDTTQSNAMNASVVAPTFPSTSVPRDIRDAASTGGTESSHLSAEFKTGLWRPTAVVTEEPQGLFQVGHSVAYDRNAKPAAQVTRPSRRTEQRPLAAVEATGLWTASPSRHSFTHDWVSLSSVRPNTPGGTSSYSGSESPRSDASSAYSSVTGMSTVNSVAAVCQPTNAEEATPSTNRPTEGRKELSLVPEFVSEVQWQADATAARKEVVDGFTQVPLLAEFVSETQWQADVAVARKKKVEEGFTQVPLLAEFVSETQWQATLKDANQAGEVDADTAEDALARAAHDPATPAVWAEALRDALGASSLIEGPARALGPPPSAQVQVQAQAPPPVVKASGFDVARHHPVFAVSVLDTSSGGDVHPAAWGYLNTSINGDPDSMVR</sequence>
<feature type="region of interest" description="Disordered" evidence="1">
    <location>
        <begin position="310"/>
        <end position="338"/>
    </location>
</feature>
<feature type="compositionally biased region" description="Low complexity" evidence="1">
    <location>
        <begin position="1477"/>
        <end position="1492"/>
    </location>
</feature>
<gene>
    <name evidence="3" type="ORF">O9K51_09624</name>
</gene>
<proteinExistence type="predicted"/>
<keyword evidence="4" id="KW-1185">Reference proteome</keyword>
<feature type="region of interest" description="Disordered" evidence="1">
    <location>
        <begin position="1462"/>
        <end position="1492"/>
    </location>
</feature>
<feature type="transmembrane region" description="Helical" evidence="2">
    <location>
        <begin position="216"/>
        <end position="238"/>
    </location>
</feature>
<feature type="region of interest" description="Disordered" evidence="1">
    <location>
        <begin position="1076"/>
        <end position="1121"/>
    </location>
</feature>
<feature type="compositionally biased region" description="Polar residues" evidence="1">
    <location>
        <begin position="1462"/>
        <end position="1476"/>
    </location>
</feature>
<feature type="transmembrane region" description="Helical" evidence="2">
    <location>
        <begin position="113"/>
        <end position="131"/>
    </location>
</feature>
<evidence type="ECO:0000313" key="4">
    <source>
        <dbReference type="Proteomes" id="UP001163105"/>
    </source>
</evidence>
<feature type="region of interest" description="Disordered" evidence="1">
    <location>
        <begin position="1229"/>
        <end position="1256"/>
    </location>
</feature>
<name>A0AB34FGM0_9HYPO</name>
<evidence type="ECO:0000256" key="2">
    <source>
        <dbReference type="SAM" id="Phobius"/>
    </source>
</evidence>
<feature type="compositionally biased region" description="Low complexity" evidence="1">
    <location>
        <begin position="701"/>
        <end position="712"/>
    </location>
</feature>
<keyword evidence="2" id="KW-0812">Transmembrane</keyword>
<feature type="region of interest" description="Disordered" evidence="1">
    <location>
        <begin position="694"/>
        <end position="849"/>
    </location>
</feature>
<feature type="region of interest" description="Disordered" evidence="1">
    <location>
        <begin position="363"/>
        <end position="412"/>
    </location>
</feature>
<feature type="compositionally biased region" description="Polar residues" evidence="1">
    <location>
        <begin position="394"/>
        <end position="411"/>
    </location>
</feature>
<feature type="region of interest" description="Disordered" evidence="1">
    <location>
        <begin position="996"/>
        <end position="1039"/>
    </location>
</feature>
<feature type="compositionally biased region" description="Low complexity" evidence="1">
    <location>
        <begin position="808"/>
        <end position="824"/>
    </location>
</feature>
<keyword evidence="2" id="KW-0472">Membrane</keyword>
<feature type="compositionally biased region" description="Basic and acidic residues" evidence="1">
    <location>
        <begin position="1106"/>
        <end position="1116"/>
    </location>
</feature>
<feature type="transmembrane region" description="Helical" evidence="2">
    <location>
        <begin position="189"/>
        <end position="209"/>
    </location>
</feature>
<feature type="transmembrane region" description="Helical" evidence="2">
    <location>
        <begin position="46"/>
        <end position="67"/>
    </location>
</feature>
<feature type="compositionally biased region" description="Polar residues" evidence="1">
    <location>
        <begin position="776"/>
        <end position="789"/>
    </location>
</feature>
<keyword evidence="2" id="KW-1133">Transmembrane helix</keyword>
<feature type="transmembrane region" description="Helical" evidence="2">
    <location>
        <begin position="143"/>
        <end position="169"/>
    </location>
</feature>
<comment type="caution">
    <text evidence="3">The sequence shown here is derived from an EMBL/GenBank/DDBJ whole genome shotgun (WGS) entry which is preliminary data.</text>
</comment>